<comment type="similarity">
    <text evidence="2 3">Belongs to the peptidase M16 family.</text>
</comment>
<dbReference type="Pfam" id="PF05193">
    <property type="entry name" value="Peptidase_M16_C"/>
    <property type="match status" value="2"/>
</dbReference>
<feature type="domain" description="Peptidase M16 N-terminal" evidence="4">
    <location>
        <begin position="479"/>
        <end position="616"/>
    </location>
</feature>
<sequence length="873" mass="100071">MTANNDSYEILDIKEKCLENGLKVLVLSRHYLPIVTVMLAYRVGGAHTWNGKSGIAHFLEHMMFKGTTKYPKGAIDLITQKLGGHNNAYTTCDYTCYYFMLAADRWQYALEIEADRMRNCLLSEKDFISEKQVILEELATSQDSPIEFLDHEVEVMSFQRHPYRNPILGWREDIENLTLQELREFYENYYSPDNAVAIIVGDTTMGKVSRAVNKHFKDIPSRNVKRRNFTVEPLQRCQRRAEIISDVQLARFEFAFSTCKVGDKDDYVLDIIDTILTTGKMSRLYRRLVTQEQLLQMVISLNDSRRDSGLFRIVGEAHPGACQKAIEDIIFSELERLKKRAISPYELAKAKNIIISEFIGQRETNYELAEKIAQFEMMSSYEELNVIIRNVENVTVEDIQETCQKYFNTHQATIGWSHPKKKKQFQGVKKQHPTLRGMRIPKTLGPVYGSGRPFKNTNILERPIHTKSLENGLTILFMENHNLPNFSMTLHVKGGYLYENPKKAGVAHLMGRLLGEGTRKYSRYKLACTSEFLGAGFKTSSTFIETRGFVRDFSQICDITADIIQHPIFDAALLQTHKQKVITSLLSFEDNSSYQARKYFMKAIYKNHPYARSPYGTLETINSISRDDVVNMHNKYFVPNNTVIAIVGNMDKETVFGQIDEHLGKWKFHDIDFRGLPSLKHNKKISTKVIPMDKQQVNVYWGHLGIKRSNPDYYTLLVLDHILGMGSGFTDRLSKKVRDDLGLVYNIWASITSSAAIQPGTFCAFFATDPKNYKKAIDVIKDEIKSMQKGNITKEEINNAKAYLTGSFIFSFETNSYLADYLVSAYRLELGFGYVRKFKANIEKVTKEDLVRVANQYLFPDKAITVVAGATKK</sequence>
<feature type="domain" description="Peptidase M16 C-terminal" evidence="5">
    <location>
        <begin position="176"/>
        <end position="353"/>
    </location>
</feature>
<protein>
    <submittedName>
        <fullName evidence="6">Proteinase</fullName>
    </submittedName>
</protein>
<comment type="cofactor">
    <cofactor evidence="1">
        <name>Zn(2+)</name>
        <dbReference type="ChEBI" id="CHEBI:29105"/>
    </cofactor>
</comment>
<reference evidence="6 7" key="1">
    <citation type="submission" date="2019-08" db="EMBL/GenBank/DDBJ databases">
        <title>Complete genome sequence of Candidatus Uab amorphum.</title>
        <authorList>
            <person name="Shiratori T."/>
            <person name="Suzuki S."/>
            <person name="Kakizawa Y."/>
            <person name="Ishida K."/>
        </authorList>
    </citation>
    <scope>NUCLEOTIDE SEQUENCE [LARGE SCALE GENOMIC DNA]</scope>
    <source>
        <strain evidence="6 7">SRT547</strain>
    </source>
</reference>
<dbReference type="PANTHER" id="PTHR11851:SF49">
    <property type="entry name" value="MITOCHONDRIAL-PROCESSING PEPTIDASE SUBUNIT ALPHA"/>
    <property type="match status" value="1"/>
</dbReference>
<dbReference type="Gene3D" id="3.30.830.10">
    <property type="entry name" value="Metalloenzyme, LuxS/M16 peptidase-like"/>
    <property type="match status" value="4"/>
</dbReference>
<dbReference type="InterPro" id="IPR050361">
    <property type="entry name" value="MPP/UQCRC_Complex"/>
</dbReference>
<keyword evidence="7" id="KW-1185">Reference proteome</keyword>
<dbReference type="InterPro" id="IPR011249">
    <property type="entry name" value="Metalloenz_LuxS/M16"/>
</dbReference>
<name>A0A5S9INE7_UABAM</name>
<dbReference type="AlphaFoldDB" id="A0A5S9INE7"/>
<dbReference type="InterPro" id="IPR011765">
    <property type="entry name" value="Pept_M16_N"/>
</dbReference>
<evidence type="ECO:0000259" key="4">
    <source>
        <dbReference type="Pfam" id="PF00675"/>
    </source>
</evidence>
<evidence type="ECO:0000259" key="5">
    <source>
        <dbReference type="Pfam" id="PF05193"/>
    </source>
</evidence>
<proteinExistence type="inferred from homology"/>
<dbReference type="SUPFAM" id="SSF63411">
    <property type="entry name" value="LuxS/MPP-like metallohydrolase"/>
    <property type="match status" value="4"/>
</dbReference>
<dbReference type="GO" id="GO:0046872">
    <property type="term" value="F:metal ion binding"/>
    <property type="evidence" value="ECO:0007669"/>
    <property type="project" value="InterPro"/>
</dbReference>
<dbReference type="RefSeq" id="WP_151969228.1">
    <property type="nucleotide sequence ID" value="NZ_AP019860.1"/>
</dbReference>
<dbReference type="KEGG" id="uam:UABAM_03471"/>
<feature type="domain" description="Peptidase M16 N-terminal" evidence="4">
    <location>
        <begin position="24"/>
        <end position="168"/>
    </location>
</feature>
<evidence type="ECO:0000256" key="1">
    <source>
        <dbReference type="ARBA" id="ARBA00001947"/>
    </source>
</evidence>
<dbReference type="PANTHER" id="PTHR11851">
    <property type="entry name" value="METALLOPROTEASE"/>
    <property type="match status" value="1"/>
</dbReference>
<dbReference type="GO" id="GO:0004222">
    <property type="term" value="F:metalloendopeptidase activity"/>
    <property type="evidence" value="ECO:0007669"/>
    <property type="project" value="InterPro"/>
</dbReference>
<evidence type="ECO:0000256" key="3">
    <source>
        <dbReference type="RuleBase" id="RU004447"/>
    </source>
</evidence>
<dbReference type="GO" id="GO:0006508">
    <property type="term" value="P:proteolysis"/>
    <property type="evidence" value="ECO:0007669"/>
    <property type="project" value="InterPro"/>
</dbReference>
<organism evidence="6 7">
    <name type="scientific">Uabimicrobium amorphum</name>
    <dbReference type="NCBI Taxonomy" id="2596890"/>
    <lineage>
        <taxon>Bacteria</taxon>
        <taxon>Pseudomonadati</taxon>
        <taxon>Planctomycetota</taxon>
        <taxon>Candidatus Uabimicrobiia</taxon>
        <taxon>Candidatus Uabimicrobiales</taxon>
        <taxon>Candidatus Uabimicrobiaceae</taxon>
        <taxon>Candidatus Uabimicrobium</taxon>
    </lineage>
</organism>
<dbReference type="Pfam" id="PF00675">
    <property type="entry name" value="Peptidase_M16"/>
    <property type="match status" value="2"/>
</dbReference>
<evidence type="ECO:0000313" key="7">
    <source>
        <dbReference type="Proteomes" id="UP000326354"/>
    </source>
</evidence>
<dbReference type="OrthoDB" id="9811314at2"/>
<evidence type="ECO:0000256" key="2">
    <source>
        <dbReference type="ARBA" id="ARBA00007261"/>
    </source>
</evidence>
<gene>
    <name evidence="6" type="ORF">UABAM_03471</name>
</gene>
<dbReference type="InterPro" id="IPR007863">
    <property type="entry name" value="Peptidase_M16_C"/>
</dbReference>
<feature type="domain" description="Peptidase M16 C-terminal" evidence="5">
    <location>
        <begin position="623"/>
        <end position="803"/>
    </location>
</feature>
<evidence type="ECO:0000313" key="6">
    <source>
        <dbReference type="EMBL" id="BBM85108.1"/>
    </source>
</evidence>
<dbReference type="PROSITE" id="PS00143">
    <property type="entry name" value="INSULINASE"/>
    <property type="match status" value="1"/>
</dbReference>
<dbReference type="Proteomes" id="UP000326354">
    <property type="component" value="Chromosome"/>
</dbReference>
<dbReference type="InterPro" id="IPR001431">
    <property type="entry name" value="Pept_M16_Zn_BS"/>
</dbReference>
<accession>A0A5S9INE7</accession>
<dbReference type="EMBL" id="AP019860">
    <property type="protein sequence ID" value="BBM85108.1"/>
    <property type="molecule type" value="Genomic_DNA"/>
</dbReference>